<dbReference type="OrthoDB" id="9807503at2"/>
<dbReference type="InterPro" id="IPR000924">
    <property type="entry name" value="Glu/Gln-tRNA-synth"/>
</dbReference>
<organism evidence="9 10">
    <name type="scientific">Mucilaginibacter aquatilis</name>
    <dbReference type="NCBI Taxonomy" id="1517760"/>
    <lineage>
        <taxon>Bacteria</taxon>
        <taxon>Pseudomonadati</taxon>
        <taxon>Bacteroidota</taxon>
        <taxon>Sphingobacteriia</taxon>
        <taxon>Sphingobacteriales</taxon>
        <taxon>Sphingobacteriaceae</taxon>
        <taxon>Mucilaginibacter</taxon>
    </lineage>
</organism>
<dbReference type="RefSeq" id="WP_157541030.1">
    <property type="nucleotide sequence ID" value="NZ_WQLA01000003.1"/>
</dbReference>
<evidence type="ECO:0000256" key="3">
    <source>
        <dbReference type="ARBA" id="ARBA00022741"/>
    </source>
</evidence>
<dbReference type="InterPro" id="IPR020058">
    <property type="entry name" value="Glu/Gln-tRNA-synth_Ib_cat-dom"/>
</dbReference>
<evidence type="ECO:0000259" key="8">
    <source>
        <dbReference type="Pfam" id="PF00749"/>
    </source>
</evidence>
<evidence type="ECO:0000256" key="5">
    <source>
        <dbReference type="ARBA" id="ARBA00022840"/>
    </source>
</evidence>
<dbReference type="PRINTS" id="PR00987">
    <property type="entry name" value="TRNASYNTHGLU"/>
</dbReference>
<gene>
    <name evidence="9" type="ORF">GO816_08140</name>
</gene>
<name>A0A6I4I7E2_9SPHI</name>
<evidence type="ECO:0000256" key="2">
    <source>
        <dbReference type="ARBA" id="ARBA00022723"/>
    </source>
</evidence>
<dbReference type="InterPro" id="IPR049940">
    <property type="entry name" value="GluQ/Sye"/>
</dbReference>
<keyword evidence="1 7" id="KW-0436">Ligase</keyword>
<comment type="similarity">
    <text evidence="7">Belongs to the class-I aminoacyl-tRNA synthetase family.</text>
</comment>
<comment type="caution">
    <text evidence="9">The sequence shown here is derived from an EMBL/GenBank/DDBJ whole genome shotgun (WGS) entry which is preliminary data.</text>
</comment>
<dbReference type="InterPro" id="IPR014729">
    <property type="entry name" value="Rossmann-like_a/b/a_fold"/>
</dbReference>
<evidence type="ECO:0000313" key="9">
    <source>
        <dbReference type="EMBL" id="MVN91090.1"/>
    </source>
</evidence>
<keyword evidence="10" id="KW-1185">Reference proteome</keyword>
<evidence type="ECO:0000256" key="1">
    <source>
        <dbReference type="ARBA" id="ARBA00022598"/>
    </source>
</evidence>
<dbReference type="GO" id="GO:0005829">
    <property type="term" value="C:cytosol"/>
    <property type="evidence" value="ECO:0007669"/>
    <property type="project" value="TreeGrafter"/>
</dbReference>
<dbReference type="PANTHER" id="PTHR43311">
    <property type="entry name" value="GLUTAMATE--TRNA LIGASE"/>
    <property type="match status" value="1"/>
</dbReference>
<keyword evidence="3 7" id="KW-0547">Nucleotide-binding</keyword>
<protein>
    <submittedName>
        <fullName evidence="9">tRNA glutamyl-Q synthetase</fullName>
    </submittedName>
</protein>
<dbReference type="Pfam" id="PF00749">
    <property type="entry name" value="tRNA-synt_1c"/>
    <property type="match status" value="1"/>
</dbReference>
<sequence>MSLKVADLSLAKTRIAPTPSGYLHLGNALSFVLTATLAKESGAEILLRIDDMDKERVRDEYVQDVFDTLDFLEITYAEGPSNLHDFKSNWSQQQRMPLYNTILKQLEEEGKVFACRCSRLQLQNHQTYPGTCEPLDTALNSPNAAWRLKTEHNEPVSMLRWPSSQVVCNLSPEMQSFVVRKKDGRPSYQLSSLCDDIHFGVDLIVRGQDLFASTVAQQYLAQQLDFNSFERCVFYHHPLIEQANGIKLSKSAGATSIKYLRENGYKKNDVLNQMAEHLELNGSYSSWQQLGEGWLANLKNNKDNT</sequence>
<dbReference type="SUPFAM" id="SSF52374">
    <property type="entry name" value="Nucleotidylyl transferase"/>
    <property type="match status" value="1"/>
</dbReference>
<dbReference type="PROSITE" id="PS00178">
    <property type="entry name" value="AA_TRNA_LIGASE_I"/>
    <property type="match status" value="1"/>
</dbReference>
<dbReference type="InterPro" id="IPR001412">
    <property type="entry name" value="aa-tRNA-synth_I_CS"/>
</dbReference>
<evidence type="ECO:0000256" key="4">
    <source>
        <dbReference type="ARBA" id="ARBA00022833"/>
    </source>
</evidence>
<dbReference type="GO" id="GO:0006424">
    <property type="term" value="P:glutamyl-tRNA aminoacylation"/>
    <property type="evidence" value="ECO:0007669"/>
    <property type="project" value="TreeGrafter"/>
</dbReference>
<keyword evidence="6 7" id="KW-0030">Aminoacyl-tRNA synthetase</keyword>
<dbReference type="GO" id="GO:0004818">
    <property type="term" value="F:glutamate-tRNA ligase activity"/>
    <property type="evidence" value="ECO:0007669"/>
    <property type="project" value="TreeGrafter"/>
</dbReference>
<dbReference type="GO" id="GO:0005524">
    <property type="term" value="F:ATP binding"/>
    <property type="evidence" value="ECO:0007669"/>
    <property type="project" value="UniProtKB-KW"/>
</dbReference>
<feature type="domain" description="Glutamyl/glutaminyl-tRNA synthetase class Ib catalytic" evidence="8">
    <location>
        <begin position="12"/>
        <end position="274"/>
    </location>
</feature>
<dbReference type="PANTHER" id="PTHR43311:SF1">
    <property type="entry name" value="GLUTAMYL-Q TRNA(ASP) SYNTHETASE"/>
    <property type="match status" value="1"/>
</dbReference>
<accession>A0A6I4I7E2</accession>
<keyword evidence="5 7" id="KW-0067">ATP-binding</keyword>
<keyword evidence="4" id="KW-0862">Zinc</keyword>
<evidence type="ECO:0000313" key="10">
    <source>
        <dbReference type="Proteomes" id="UP000434850"/>
    </source>
</evidence>
<reference evidence="9 10" key="1">
    <citation type="submission" date="2019-12" db="EMBL/GenBank/DDBJ databases">
        <title>Mucilaginibacter sp. HME9299 genome sequencing and assembly.</title>
        <authorList>
            <person name="Kang H."/>
            <person name="Kim H."/>
            <person name="Joh K."/>
        </authorList>
    </citation>
    <scope>NUCLEOTIDE SEQUENCE [LARGE SCALE GENOMIC DNA]</scope>
    <source>
        <strain evidence="9 10">HME9299</strain>
    </source>
</reference>
<evidence type="ECO:0000256" key="7">
    <source>
        <dbReference type="RuleBase" id="RU363037"/>
    </source>
</evidence>
<dbReference type="AlphaFoldDB" id="A0A6I4I7E2"/>
<proteinExistence type="inferred from homology"/>
<keyword evidence="7" id="KW-0648">Protein biosynthesis</keyword>
<dbReference type="Proteomes" id="UP000434850">
    <property type="component" value="Unassembled WGS sequence"/>
</dbReference>
<keyword evidence="2" id="KW-0479">Metal-binding</keyword>
<dbReference type="EMBL" id="WQLA01000003">
    <property type="protein sequence ID" value="MVN91090.1"/>
    <property type="molecule type" value="Genomic_DNA"/>
</dbReference>
<evidence type="ECO:0000256" key="6">
    <source>
        <dbReference type="ARBA" id="ARBA00023146"/>
    </source>
</evidence>
<dbReference type="Gene3D" id="3.40.50.620">
    <property type="entry name" value="HUPs"/>
    <property type="match status" value="1"/>
</dbReference>